<evidence type="ECO:0000256" key="3">
    <source>
        <dbReference type="ARBA" id="ARBA00022448"/>
    </source>
</evidence>
<dbReference type="InterPro" id="IPR010129">
    <property type="entry name" value="T1SS_HlyD"/>
</dbReference>
<proteinExistence type="inferred from homology"/>
<dbReference type="InterPro" id="IPR050739">
    <property type="entry name" value="MFP"/>
</dbReference>
<dbReference type="InterPro" id="IPR058781">
    <property type="entry name" value="HH_AprE-like"/>
</dbReference>
<dbReference type="Proteomes" id="UP000727907">
    <property type="component" value="Unassembled WGS sequence"/>
</dbReference>
<evidence type="ECO:0000256" key="7">
    <source>
        <dbReference type="ARBA" id="ARBA00022989"/>
    </source>
</evidence>
<evidence type="ECO:0000256" key="1">
    <source>
        <dbReference type="ARBA" id="ARBA00004377"/>
    </source>
</evidence>
<keyword evidence="13" id="KW-1185">Reference proteome</keyword>
<keyword evidence="4 9" id="KW-1003">Cell membrane</keyword>
<accession>A0ABS6IGQ5</accession>
<dbReference type="NCBIfam" id="TIGR01843">
    <property type="entry name" value="type_I_hlyD"/>
    <property type="match status" value="1"/>
</dbReference>
<keyword evidence="3 9" id="KW-0813">Transport</keyword>
<dbReference type="InterPro" id="IPR058982">
    <property type="entry name" value="Beta-barrel_AprE"/>
</dbReference>
<dbReference type="RefSeq" id="WP_216958264.1">
    <property type="nucleotide sequence ID" value="NZ_JAHOPB010000001.1"/>
</dbReference>
<keyword evidence="8" id="KW-0472">Membrane</keyword>
<dbReference type="Pfam" id="PF26002">
    <property type="entry name" value="Beta-barrel_AprE"/>
    <property type="match status" value="1"/>
</dbReference>
<dbReference type="PANTHER" id="PTHR30386">
    <property type="entry name" value="MEMBRANE FUSION SUBUNIT OF EMRAB-TOLC MULTIDRUG EFFLUX PUMP"/>
    <property type="match status" value="1"/>
</dbReference>
<evidence type="ECO:0000259" key="10">
    <source>
        <dbReference type="Pfam" id="PF25994"/>
    </source>
</evidence>
<protein>
    <recommendedName>
        <fullName evidence="9">Membrane fusion protein (MFP) family protein</fullName>
    </recommendedName>
</protein>
<gene>
    <name evidence="12" type="ORF">KQ910_08400</name>
</gene>
<comment type="caution">
    <text evidence="12">The sequence shown here is derived from an EMBL/GenBank/DDBJ whole genome shotgun (WGS) entry which is preliminary data.</text>
</comment>
<comment type="subcellular location">
    <subcellularLocation>
        <location evidence="1 9">Cell inner membrane</location>
        <topology evidence="1 9">Single-pass membrane protein</topology>
    </subcellularLocation>
</comment>
<name>A0ABS6IGQ5_9HYPH</name>
<evidence type="ECO:0000313" key="12">
    <source>
        <dbReference type="EMBL" id="MBU8873781.1"/>
    </source>
</evidence>
<evidence type="ECO:0000256" key="5">
    <source>
        <dbReference type="ARBA" id="ARBA00022519"/>
    </source>
</evidence>
<reference evidence="12 13" key="1">
    <citation type="submission" date="2021-06" db="EMBL/GenBank/DDBJ databases">
        <authorList>
            <person name="Lee D.H."/>
        </authorList>
    </citation>
    <scope>NUCLEOTIDE SEQUENCE [LARGE SCALE GENOMIC DNA]</scope>
    <source>
        <strain evidence="12 13">MMS21-HV4-11</strain>
    </source>
</reference>
<evidence type="ECO:0000313" key="13">
    <source>
        <dbReference type="Proteomes" id="UP000727907"/>
    </source>
</evidence>
<keyword evidence="7" id="KW-1133">Transmembrane helix</keyword>
<evidence type="ECO:0000256" key="8">
    <source>
        <dbReference type="ARBA" id="ARBA00023136"/>
    </source>
</evidence>
<evidence type="ECO:0000259" key="11">
    <source>
        <dbReference type="Pfam" id="PF26002"/>
    </source>
</evidence>
<comment type="similarity">
    <text evidence="2 9">Belongs to the membrane fusion protein (MFP) (TC 8.A.1) family.</text>
</comment>
<keyword evidence="6" id="KW-0812">Transmembrane</keyword>
<feature type="domain" description="AprE-like long alpha-helical hairpin" evidence="10">
    <location>
        <begin position="90"/>
        <end position="280"/>
    </location>
</feature>
<dbReference type="EMBL" id="JAHOPB010000001">
    <property type="protein sequence ID" value="MBU8873781.1"/>
    <property type="molecule type" value="Genomic_DNA"/>
</dbReference>
<evidence type="ECO:0000256" key="2">
    <source>
        <dbReference type="ARBA" id="ARBA00009477"/>
    </source>
</evidence>
<keyword evidence="5 9" id="KW-0997">Cell inner membrane</keyword>
<evidence type="ECO:0000256" key="6">
    <source>
        <dbReference type="ARBA" id="ARBA00022692"/>
    </source>
</evidence>
<organism evidence="12 13">
    <name type="scientific">Reyranella humidisoli</name>
    <dbReference type="NCBI Taxonomy" id="2849149"/>
    <lineage>
        <taxon>Bacteria</taxon>
        <taxon>Pseudomonadati</taxon>
        <taxon>Pseudomonadota</taxon>
        <taxon>Alphaproteobacteria</taxon>
        <taxon>Hyphomicrobiales</taxon>
        <taxon>Reyranellaceae</taxon>
        <taxon>Reyranella</taxon>
    </lineage>
</organism>
<sequence>MKPTVSIPSLTRRPLVIGMAACFILVFGVGGWAATTQLSGAVIAPGKLVVDTNVKKIQHPTGGVVGELLVKEGDRVKQGDVVVRLDGTQAKANLGIVTKALEEMAARQARFEAERDNDNSVDFPPELTSRAKDPEVARLMSGEQKLFEMRRTARNGQKAQLREQIQQLNLQIEGIQAQEAAKGKELKLLAQELEGVRTLWKQNLVPISRVTQLERDSARMEGERSALIASLAQNRGRIAELELKIHQIDQDLSTEVGKELAEIRAKKSEMTERRISADDQLKRIDLVAPQNGRVFQRNVHTVGGVVQAGEPLMLIVPDSDSLIVDAKVPPQDIDQVHIGQHAVLRFAAFNQRTTPEVDGEVIHIGADVTQEDKATEPYYSVRIRVAESGMASLQGLQLLAGMPVEAFIQTTPRTVASFLVKPLTDQLARAFRGR</sequence>
<feature type="domain" description="AprE-like beta-barrel" evidence="11">
    <location>
        <begin position="322"/>
        <end position="410"/>
    </location>
</feature>
<evidence type="ECO:0000256" key="4">
    <source>
        <dbReference type="ARBA" id="ARBA00022475"/>
    </source>
</evidence>
<dbReference type="PANTHER" id="PTHR30386:SF17">
    <property type="entry name" value="ALKALINE PROTEASE SECRETION PROTEIN APRE"/>
    <property type="match status" value="1"/>
</dbReference>
<dbReference type="Pfam" id="PF25994">
    <property type="entry name" value="HH_AprE"/>
    <property type="match status" value="1"/>
</dbReference>
<evidence type="ECO:0000256" key="9">
    <source>
        <dbReference type="RuleBase" id="RU365093"/>
    </source>
</evidence>